<keyword evidence="3" id="KW-0732">Signal</keyword>
<dbReference type="GO" id="GO:0004869">
    <property type="term" value="F:cysteine-type endopeptidase inhibitor activity"/>
    <property type="evidence" value="ECO:0007669"/>
    <property type="project" value="UniProtKB-KW"/>
</dbReference>
<name>A0A6J1DV34_MOMCH</name>
<evidence type="ECO:0000256" key="3">
    <source>
        <dbReference type="SAM" id="SignalP"/>
    </source>
</evidence>
<keyword evidence="1" id="KW-0646">Protease inhibitor</keyword>
<dbReference type="Proteomes" id="UP000504603">
    <property type="component" value="Unplaced"/>
</dbReference>
<evidence type="ECO:0000256" key="2">
    <source>
        <dbReference type="ARBA" id="ARBA00022704"/>
    </source>
</evidence>
<dbReference type="InterPro" id="IPR000010">
    <property type="entry name" value="Cystatin_dom"/>
</dbReference>
<evidence type="ECO:0000259" key="4">
    <source>
        <dbReference type="Pfam" id="PF16845"/>
    </source>
</evidence>
<dbReference type="Pfam" id="PF16845">
    <property type="entry name" value="SQAPI"/>
    <property type="match status" value="1"/>
</dbReference>
<evidence type="ECO:0000313" key="6">
    <source>
        <dbReference type="RefSeq" id="XP_022156944.1"/>
    </source>
</evidence>
<feature type="chain" id="PRO_5027058096" evidence="3">
    <location>
        <begin position="21"/>
        <end position="125"/>
    </location>
</feature>
<gene>
    <name evidence="6" type="primary">LOC111023777</name>
</gene>
<dbReference type="SUPFAM" id="SSF54403">
    <property type="entry name" value="Cystatin/monellin"/>
    <property type="match status" value="1"/>
</dbReference>
<dbReference type="InterPro" id="IPR046350">
    <property type="entry name" value="Cystatin_sf"/>
</dbReference>
<evidence type="ECO:0000256" key="1">
    <source>
        <dbReference type="ARBA" id="ARBA00022690"/>
    </source>
</evidence>
<keyword evidence="2" id="KW-0789">Thiol protease inhibitor</keyword>
<dbReference type="RefSeq" id="XP_022156944.1">
    <property type="nucleotide sequence ID" value="XM_022301252.1"/>
</dbReference>
<proteinExistence type="predicted"/>
<dbReference type="GeneID" id="111023777"/>
<organism evidence="5 6">
    <name type="scientific">Momordica charantia</name>
    <name type="common">Bitter gourd</name>
    <name type="synonym">Balsam pear</name>
    <dbReference type="NCBI Taxonomy" id="3673"/>
    <lineage>
        <taxon>Eukaryota</taxon>
        <taxon>Viridiplantae</taxon>
        <taxon>Streptophyta</taxon>
        <taxon>Embryophyta</taxon>
        <taxon>Tracheophyta</taxon>
        <taxon>Spermatophyta</taxon>
        <taxon>Magnoliopsida</taxon>
        <taxon>eudicotyledons</taxon>
        <taxon>Gunneridae</taxon>
        <taxon>Pentapetalae</taxon>
        <taxon>rosids</taxon>
        <taxon>fabids</taxon>
        <taxon>Cucurbitales</taxon>
        <taxon>Cucurbitaceae</taxon>
        <taxon>Momordiceae</taxon>
        <taxon>Momordica</taxon>
    </lineage>
</organism>
<accession>A0A6J1DV34</accession>
<dbReference type="KEGG" id="mcha:111023777"/>
<feature type="signal peptide" evidence="3">
    <location>
        <begin position="1"/>
        <end position="20"/>
    </location>
</feature>
<reference evidence="6" key="1">
    <citation type="submission" date="2025-08" db="UniProtKB">
        <authorList>
            <consortium name="RefSeq"/>
        </authorList>
    </citation>
    <scope>IDENTIFICATION</scope>
    <source>
        <strain evidence="6">OHB3-1</strain>
    </source>
</reference>
<dbReference type="AlphaFoldDB" id="A0A6J1DV34"/>
<protein>
    <submittedName>
        <fullName evidence="6">Cysteine proteinase inhibitor 5-like</fullName>
    </submittedName>
</protein>
<dbReference type="CDD" id="cd00042">
    <property type="entry name" value="CY"/>
    <property type="match status" value="1"/>
</dbReference>
<dbReference type="PANTHER" id="PTHR47364:SF2">
    <property type="entry name" value="CYSTEINE PROTEINASE INHIBITOR 5"/>
    <property type="match status" value="1"/>
</dbReference>
<feature type="domain" description="Cystatin" evidence="4">
    <location>
        <begin position="40"/>
        <end position="121"/>
    </location>
</feature>
<dbReference type="OrthoDB" id="2016588at2759"/>
<evidence type="ECO:0000313" key="5">
    <source>
        <dbReference type="Proteomes" id="UP000504603"/>
    </source>
</evidence>
<sequence>MKFFSAPLFLVVLLPAMVAAAAPSPSPVYQPSQGGQYEPIKNLSDPYISEIGRYACIEYNRKYPSPTPLVFQKVVSGEKQVVNGYNYKLIMYIKSGGLIPQYEVIVYDIPWKSHRELTSLNIYHN</sequence>
<keyword evidence="5" id="KW-1185">Reference proteome</keyword>
<dbReference type="PANTHER" id="PTHR47364">
    <property type="entry name" value="CYSTEINE PROTEINASE INHIBITOR 5"/>
    <property type="match status" value="1"/>
</dbReference>
<dbReference type="Gene3D" id="3.10.450.10">
    <property type="match status" value="1"/>
</dbReference>